<organism evidence="1 2">
    <name type="scientific">Acetobacteroides hydrogenigenes</name>
    <dbReference type="NCBI Taxonomy" id="979970"/>
    <lineage>
        <taxon>Bacteria</taxon>
        <taxon>Pseudomonadati</taxon>
        <taxon>Bacteroidota</taxon>
        <taxon>Bacteroidia</taxon>
        <taxon>Bacteroidales</taxon>
        <taxon>Rikenellaceae</taxon>
        <taxon>Acetobacteroides</taxon>
    </lineage>
</organism>
<evidence type="ECO:0008006" key="3">
    <source>
        <dbReference type="Google" id="ProtNLM"/>
    </source>
</evidence>
<accession>A0A4R2EBW8</accession>
<evidence type="ECO:0000313" key="2">
    <source>
        <dbReference type="Proteomes" id="UP000294830"/>
    </source>
</evidence>
<proteinExistence type="predicted"/>
<sequence length="93" mass="10571">MVIHSAEHVSLLTKVLMMFSRRQVEVVSVQSQDQPGGYLYRIVFRAGREEAGKLLQQVKRAVDILEAHLAYHSMAEMPLKSQRTSRIVHVNVA</sequence>
<name>A0A4R2EBW8_9BACT</name>
<protein>
    <recommendedName>
        <fullName evidence="3">ACT domain-containing protein</fullName>
    </recommendedName>
</protein>
<comment type="caution">
    <text evidence="1">The sequence shown here is derived from an EMBL/GenBank/DDBJ whole genome shotgun (WGS) entry which is preliminary data.</text>
</comment>
<keyword evidence="2" id="KW-1185">Reference proteome</keyword>
<dbReference type="Proteomes" id="UP000294830">
    <property type="component" value="Unassembled WGS sequence"/>
</dbReference>
<dbReference type="AlphaFoldDB" id="A0A4R2EBW8"/>
<dbReference type="EMBL" id="SLWB01000011">
    <property type="protein sequence ID" value="TCN65435.1"/>
    <property type="molecule type" value="Genomic_DNA"/>
</dbReference>
<evidence type="ECO:0000313" key="1">
    <source>
        <dbReference type="EMBL" id="TCN65435.1"/>
    </source>
</evidence>
<reference evidence="1 2" key="1">
    <citation type="submission" date="2019-03" db="EMBL/GenBank/DDBJ databases">
        <title>Genomic Encyclopedia of Archaeal and Bacterial Type Strains, Phase II (KMG-II): from individual species to whole genera.</title>
        <authorList>
            <person name="Goeker M."/>
        </authorList>
    </citation>
    <scope>NUCLEOTIDE SEQUENCE [LARGE SCALE GENOMIC DNA]</scope>
    <source>
        <strain evidence="1 2">RL-C</strain>
    </source>
</reference>
<gene>
    <name evidence="1" type="ORF">CLV25_111115</name>
</gene>